<dbReference type="PROSITE" id="PS50877">
    <property type="entry name" value="GOLOCO"/>
    <property type="match status" value="1"/>
</dbReference>
<evidence type="ECO:0000313" key="3">
    <source>
        <dbReference type="Proteomes" id="UP000784294"/>
    </source>
</evidence>
<dbReference type="InterPro" id="IPR011990">
    <property type="entry name" value="TPR-like_helical_dom_sf"/>
</dbReference>
<feature type="region of interest" description="Disordered" evidence="1">
    <location>
        <begin position="104"/>
        <end position="137"/>
    </location>
</feature>
<dbReference type="AlphaFoldDB" id="A0A3S5BAI4"/>
<dbReference type="OrthoDB" id="286233at2759"/>
<dbReference type="Pfam" id="PF02188">
    <property type="entry name" value="GoLoco"/>
    <property type="match status" value="1"/>
</dbReference>
<dbReference type="Proteomes" id="UP000784294">
    <property type="component" value="Unassembled WGS sequence"/>
</dbReference>
<dbReference type="SMART" id="SM00390">
    <property type="entry name" value="GoLoco"/>
    <property type="match status" value="1"/>
</dbReference>
<dbReference type="InterPro" id="IPR003109">
    <property type="entry name" value="GoLoco_motif"/>
</dbReference>
<organism evidence="2 3">
    <name type="scientific">Protopolystoma xenopodis</name>
    <dbReference type="NCBI Taxonomy" id="117903"/>
    <lineage>
        <taxon>Eukaryota</taxon>
        <taxon>Metazoa</taxon>
        <taxon>Spiralia</taxon>
        <taxon>Lophotrochozoa</taxon>
        <taxon>Platyhelminthes</taxon>
        <taxon>Monogenea</taxon>
        <taxon>Polyopisthocotylea</taxon>
        <taxon>Polystomatidea</taxon>
        <taxon>Polystomatidae</taxon>
        <taxon>Protopolystoma</taxon>
    </lineage>
</organism>
<dbReference type="Gene3D" id="1.25.40.10">
    <property type="entry name" value="Tetratricopeptide repeat domain"/>
    <property type="match status" value="1"/>
</dbReference>
<evidence type="ECO:0000256" key="1">
    <source>
        <dbReference type="SAM" id="MobiDB-lite"/>
    </source>
</evidence>
<protein>
    <submittedName>
        <fullName evidence="2">Uncharacterized protein</fullName>
    </submittedName>
</protein>
<proteinExistence type="predicted"/>
<name>A0A3S5BAI4_9PLAT</name>
<feature type="compositionally biased region" description="Polar residues" evidence="1">
    <location>
        <begin position="167"/>
        <end position="183"/>
    </location>
</feature>
<accession>A0A3S5BAI4</accession>
<dbReference type="EMBL" id="CAAALY010033825">
    <property type="protein sequence ID" value="VEL17705.1"/>
    <property type="molecule type" value="Genomic_DNA"/>
</dbReference>
<keyword evidence="3" id="KW-1185">Reference proteome</keyword>
<evidence type="ECO:0000313" key="2">
    <source>
        <dbReference type="EMBL" id="VEL17705.1"/>
    </source>
</evidence>
<gene>
    <name evidence="2" type="ORF">PXEA_LOCUS11145</name>
</gene>
<feature type="compositionally biased region" description="Low complexity" evidence="1">
    <location>
        <begin position="105"/>
        <end position="123"/>
    </location>
</feature>
<sequence length="216" mass="23259">MTTATRIEDQRSYLPDPLSVSLNRTSRLCQATLVPSTSLQTASGPLVPTRPSSAHPSHFCNEVETVTSDRLVPAARSSDCCRLTTSLNYDATDGLLSIPRTAIHTTSSSRDSASTTLTSGLSSVPQPNPGFAPRQLATDPPSAAVILRSHVTSGQAPSQFRPVRASRPQSASQCGGRESSTTRLQNCLPDDDFFALIQRLQSTRLEEQRCNPPRPQ</sequence>
<feature type="region of interest" description="Disordered" evidence="1">
    <location>
        <begin position="152"/>
        <end position="183"/>
    </location>
</feature>
<comment type="caution">
    <text evidence="2">The sequence shown here is derived from an EMBL/GenBank/DDBJ whole genome shotgun (WGS) entry which is preliminary data.</text>
</comment>
<dbReference type="GO" id="GO:0030695">
    <property type="term" value="F:GTPase regulator activity"/>
    <property type="evidence" value="ECO:0007669"/>
    <property type="project" value="InterPro"/>
</dbReference>
<reference evidence="2" key="1">
    <citation type="submission" date="2018-11" db="EMBL/GenBank/DDBJ databases">
        <authorList>
            <consortium name="Pathogen Informatics"/>
        </authorList>
    </citation>
    <scope>NUCLEOTIDE SEQUENCE</scope>
</reference>